<evidence type="ECO:0000313" key="2">
    <source>
        <dbReference type="EMBL" id="KAL2546480.1"/>
    </source>
</evidence>
<dbReference type="EMBL" id="JBFOLJ010000004">
    <property type="protein sequence ID" value="KAL2546480.1"/>
    <property type="molecule type" value="Genomic_DNA"/>
</dbReference>
<evidence type="ECO:0000313" key="3">
    <source>
        <dbReference type="Proteomes" id="UP001604277"/>
    </source>
</evidence>
<keyword evidence="3" id="KW-1185">Reference proteome</keyword>
<dbReference type="Proteomes" id="UP001604277">
    <property type="component" value="Unassembled WGS sequence"/>
</dbReference>
<reference evidence="3" key="1">
    <citation type="submission" date="2024-07" db="EMBL/GenBank/DDBJ databases">
        <title>Two chromosome-level genome assemblies of Korean endemic species Abeliophyllum distichum and Forsythia ovata (Oleaceae).</title>
        <authorList>
            <person name="Jang H."/>
        </authorList>
    </citation>
    <scope>NUCLEOTIDE SEQUENCE [LARGE SCALE GENOMIC DNA]</scope>
</reference>
<comment type="caution">
    <text evidence="2">The sequence shown here is derived from an EMBL/GenBank/DDBJ whole genome shotgun (WGS) entry which is preliminary data.</text>
</comment>
<name>A0ABD1W9X4_9LAMI</name>
<protein>
    <submittedName>
        <fullName evidence="2">Uncharacterized protein</fullName>
    </submittedName>
</protein>
<feature type="region of interest" description="Disordered" evidence="1">
    <location>
        <begin position="1"/>
        <end position="29"/>
    </location>
</feature>
<evidence type="ECO:0000256" key="1">
    <source>
        <dbReference type="SAM" id="MobiDB-lite"/>
    </source>
</evidence>
<gene>
    <name evidence="2" type="ORF">Fot_15713</name>
</gene>
<sequence length="129" mass="14249">METPNRKLIRSKRASPGGENKPESNASTWSRICNSSKLQISTSKSPVNFKNKVYPSIKPNGATANLAAVAVTTNPAATKIQLYNPMRHPYRPNPTAHHRHNFCQCRFNCRRSLLHALPPPTAPHSSSPP</sequence>
<proteinExistence type="predicted"/>
<dbReference type="AlphaFoldDB" id="A0ABD1W9X4"/>
<accession>A0ABD1W9X4</accession>
<organism evidence="2 3">
    <name type="scientific">Forsythia ovata</name>
    <dbReference type="NCBI Taxonomy" id="205694"/>
    <lineage>
        <taxon>Eukaryota</taxon>
        <taxon>Viridiplantae</taxon>
        <taxon>Streptophyta</taxon>
        <taxon>Embryophyta</taxon>
        <taxon>Tracheophyta</taxon>
        <taxon>Spermatophyta</taxon>
        <taxon>Magnoliopsida</taxon>
        <taxon>eudicotyledons</taxon>
        <taxon>Gunneridae</taxon>
        <taxon>Pentapetalae</taxon>
        <taxon>asterids</taxon>
        <taxon>lamiids</taxon>
        <taxon>Lamiales</taxon>
        <taxon>Oleaceae</taxon>
        <taxon>Forsythieae</taxon>
        <taxon>Forsythia</taxon>
    </lineage>
</organism>